<evidence type="ECO:0000259" key="1">
    <source>
        <dbReference type="Pfam" id="PF09992"/>
    </source>
</evidence>
<comment type="caution">
    <text evidence="2">The sequence shown here is derived from an EMBL/GenBank/DDBJ whole genome shotgun (WGS) entry which is preliminary data.</text>
</comment>
<evidence type="ECO:0000313" key="2">
    <source>
        <dbReference type="EMBL" id="KIX84604.1"/>
    </source>
</evidence>
<dbReference type="AlphaFoldDB" id="A0A0D6X9M3"/>
<sequence>MPWLLLVLLGLALAQTYPPETFGLSFREEGGAWVYEGEGFRLVYVPGVGWAEPPQDLPPPEGGLSLELLQALGYFKAPEARVRLRAEEGYLRLVLDLPAPYPGPPEEGSYPGRLLLSLPYFLPELLEARLPFPFRVRLLPEKTELSLEPPPGRFYRFRLFPLKDPDRLVLDLYYLPPERSEPLAEGVRYREVWGFGPEPVRLHLVEARRGALRPVGTPGRRALGKDLAPGALAVLNGGYFDPKTATPIGLWVQDGVTVSYPYGRTALFWNDWDFTLGLPRYEAVVRSGERTLRVGLNLLPARYTAYTVPGSVGRPGEEVALVRGDRVEGFCQAPCPLPEGYWGLAYPQGSPPFPLAPGQPLSLYGRLEPPFRFALEGGPLLVREGRYAFAPEQENFKDPRPLQALAPQAGVALFRDGRLWLFATGPTTPSTLARALEGLGAWQALRMDGGGSVQLWVKGELRQGPQPLRPVVSALALFAP</sequence>
<dbReference type="PANTHER" id="PTHR40446">
    <property type="entry name" value="N-ACETYLGLUCOSAMINE-1-PHOSPHODIESTER ALPHA-N-ACETYLGLUCOSAMINIDASE"/>
    <property type="match status" value="1"/>
</dbReference>
<reference evidence="2 3" key="1">
    <citation type="journal article" date="2015" name="Genome Announc.">
        <title>Draft Genome Sequence of the Thermophile Thermus filiformis ATCC 43280, Producer of Carotenoid-(Di)glucoside-Branched Fatty Acid (Di)esters and Source of Hyperthermostable Enzymes of Biotechnological Interest.</title>
        <authorList>
            <person name="Mandelli F."/>
            <person name="Oliveira Ramires B."/>
            <person name="Couger M.B."/>
            <person name="Paixao D.A."/>
            <person name="Camilo C.M."/>
            <person name="Polikarpov I."/>
            <person name="Prade R."/>
            <person name="Riano-Pachon D.M."/>
            <person name="Squina F.M."/>
        </authorList>
    </citation>
    <scope>NUCLEOTIDE SEQUENCE [LARGE SCALE GENOMIC DNA]</scope>
    <source>
        <strain evidence="2 3">ATCC 43280</strain>
    </source>
</reference>
<dbReference type="Proteomes" id="UP000030364">
    <property type="component" value="Unassembled WGS sequence"/>
</dbReference>
<dbReference type="EMBL" id="JPSL02000038">
    <property type="protein sequence ID" value="KIX84604.1"/>
    <property type="molecule type" value="Genomic_DNA"/>
</dbReference>
<feature type="domain" description="Phosphodiester glycosidase" evidence="1">
    <location>
        <begin position="372"/>
        <end position="477"/>
    </location>
</feature>
<keyword evidence="3" id="KW-1185">Reference proteome</keyword>
<dbReference type="PANTHER" id="PTHR40446:SF2">
    <property type="entry name" value="N-ACETYLGLUCOSAMINE-1-PHOSPHODIESTER ALPHA-N-ACETYLGLUCOSAMINIDASE"/>
    <property type="match status" value="1"/>
</dbReference>
<dbReference type="OrthoDB" id="9809781at2"/>
<dbReference type="Pfam" id="PF09992">
    <property type="entry name" value="NAGPA"/>
    <property type="match status" value="1"/>
</dbReference>
<dbReference type="RefSeq" id="WP_045246130.1">
    <property type="nucleotide sequence ID" value="NZ_JPSL02000038.1"/>
</dbReference>
<proteinExistence type="predicted"/>
<dbReference type="InterPro" id="IPR018711">
    <property type="entry name" value="NAGPA"/>
</dbReference>
<organism evidence="2 3">
    <name type="scientific">Thermus filiformis</name>
    <dbReference type="NCBI Taxonomy" id="276"/>
    <lineage>
        <taxon>Bacteria</taxon>
        <taxon>Thermotogati</taxon>
        <taxon>Deinococcota</taxon>
        <taxon>Deinococci</taxon>
        <taxon>Thermales</taxon>
        <taxon>Thermaceae</taxon>
        <taxon>Thermus</taxon>
    </lineage>
</organism>
<gene>
    <name evidence="2" type="ORF">THFILI_04655</name>
</gene>
<accession>A0A0D6X9M3</accession>
<dbReference type="STRING" id="276.THFILI_04655"/>
<protein>
    <submittedName>
        <fullName evidence="2">Periplasmic protein</fullName>
    </submittedName>
</protein>
<name>A0A0D6X9M3_THEFI</name>
<evidence type="ECO:0000313" key="3">
    <source>
        <dbReference type="Proteomes" id="UP000030364"/>
    </source>
</evidence>